<dbReference type="GO" id="GO:0005886">
    <property type="term" value="C:plasma membrane"/>
    <property type="evidence" value="ECO:0007669"/>
    <property type="project" value="TreeGrafter"/>
</dbReference>
<reference evidence="3 4" key="2">
    <citation type="submission" date="2012-06" db="EMBL/GenBank/DDBJ databases">
        <authorList>
            <person name="Fiebig A."/>
        </authorList>
    </citation>
    <scope>NUCLEOTIDE SEQUENCE [LARGE SCALE GENOMIC DNA]</scope>
    <source>
        <strain evidence="3 4">DFL-43</strain>
    </source>
</reference>
<feature type="transmembrane region" description="Helical" evidence="2">
    <location>
        <begin position="890"/>
        <end position="909"/>
    </location>
</feature>
<evidence type="ECO:0000256" key="1">
    <source>
        <dbReference type="SAM" id="MobiDB-lite"/>
    </source>
</evidence>
<dbReference type="STRING" id="411684.HPDFL43_04151"/>
<dbReference type="GO" id="GO:0042910">
    <property type="term" value="F:xenobiotic transmembrane transporter activity"/>
    <property type="evidence" value="ECO:0007669"/>
    <property type="project" value="TreeGrafter"/>
</dbReference>
<dbReference type="Gene3D" id="3.30.2090.10">
    <property type="entry name" value="Multidrug efflux transporter AcrB TolC docking domain, DN and DC subdomains"/>
    <property type="match status" value="2"/>
</dbReference>
<dbReference type="eggNOG" id="COG0841">
    <property type="taxonomic scope" value="Bacteria"/>
</dbReference>
<feature type="transmembrane region" description="Helical" evidence="2">
    <location>
        <begin position="499"/>
        <end position="522"/>
    </location>
</feature>
<proteinExistence type="predicted"/>
<dbReference type="Proteomes" id="UP000004291">
    <property type="component" value="Chromosome"/>
</dbReference>
<dbReference type="Gene3D" id="3.30.70.1320">
    <property type="entry name" value="Multidrug efflux transporter AcrB pore domain like"/>
    <property type="match status" value="1"/>
</dbReference>
<keyword evidence="2" id="KW-1133">Transmembrane helix</keyword>
<comment type="caution">
    <text evidence="3">The sequence shown here is derived from an EMBL/GenBank/DDBJ whole genome shotgun (WGS) entry which is preliminary data.</text>
</comment>
<dbReference type="Pfam" id="PF00873">
    <property type="entry name" value="ACR_tran"/>
    <property type="match status" value="1"/>
</dbReference>
<feature type="region of interest" description="Disordered" evidence="1">
    <location>
        <begin position="1"/>
        <end position="39"/>
    </location>
</feature>
<feature type="transmembrane region" description="Helical" evidence="2">
    <location>
        <begin position="370"/>
        <end position="389"/>
    </location>
</feature>
<dbReference type="AlphaFoldDB" id="A9DAC6"/>
<dbReference type="Gene3D" id="3.30.70.1440">
    <property type="entry name" value="Multidrug efflux transporter AcrB pore domain"/>
    <property type="match status" value="1"/>
</dbReference>
<feature type="transmembrane region" description="Helical" evidence="2">
    <location>
        <begin position="559"/>
        <end position="581"/>
    </location>
</feature>
<dbReference type="Gene3D" id="3.30.70.1430">
    <property type="entry name" value="Multidrug efflux transporter AcrB pore domain"/>
    <property type="match status" value="2"/>
</dbReference>
<name>A9DAC6_HOEPD</name>
<feature type="transmembrane region" description="Helical" evidence="2">
    <location>
        <begin position="988"/>
        <end position="1012"/>
    </location>
</feature>
<keyword evidence="4" id="KW-1185">Reference proteome</keyword>
<feature type="transmembrane region" description="Helical" evidence="2">
    <location>
        <begin position="1018"/>
        <end position="1045"/>
    </location>
</feature>
<reference evidence="3 4" key="1">
    <citation type="submission" date="2007-10" db="EMBL/GenBank/DDBJ databases">
        <authorList>
            <person name="Wagner-Dobler I."/>
            <person name="Ferriera S."/>
            <person name="Johnson J."/>
            <person name="Kravitz S."/>
            <person name="Beeson K."/>
            <person name="Sutton G."/>
            <person name="Rogers Y.-H."/>
            <person name="Friedman R."/>
            <person name="Frazier M."/>
            <person name="Venter J.C."/>
        </authorList>
    </citation>
    <scope>NUCLEOTIDE SEQUENCE [LARGE SCALE GENOMIC DNA]</scope>
    <source>
        <strain evidence="3 4">DFL-43</strain>
    </source>
</reference>
<dbReference type="PANTHER" id="PTHR32063:SF14">
    <property type="entry name" value="BLL4319 PROTEIN"/>
    <property type="match status" value="1"/>
</dbReference>
<dbReference type="SUPFAM" id="SSF82693">
    <property type="entry name" value="Multidrug efflux transporter AcrB pore domain, PN1, PN2, PC1 and PC2 subdomains"/>
    <property type="match status" value="3"/>
</dbReference>
<dbReference type="InterPro" id="IPR027463">
    <property type="entry name" value="AcrB_DN_DC_subdom"/>
</dbReference>
<feature type="transmembrane region" description="Helical" evidence="2">
    <location>
        <begin position="942"/>
        <end position="967"/>
    </location>
</feature>
<keyword evidence="2" id="KW-0472">Membrane</keyword>
<evidence type="ECO:0000313" key="3">
    <source>
        <dbReference type="EMBL" id="EDQ32707.1"/>
    </source>
</evidence>
<evidence type="ECO:0000313" key="4">
    <source>
        <dbReference type="Proteomes" id="UP000004291"/>
    </source>
</evidence>
<feature type="transmembrane region" description="Helical" evidence="2">
    <location>
        <begin position="467"/>
        <end position="487"/>
    </location>
</feature>
<dbReference type="SUPFAM" id="SSF82714">
    <property type="entry name" value="Multidrug efflux transporter AcrB TolC docking domain, DN and DC subdomains"/>
    <property type="match status" value="2"/>
</dbReference>
<gene>
    <name evidence="3" type="ORF">HPDFL43_04151</name>
</gene>
<protein>
    <submittedName>
        <fullName evidence="3">Cation/multidrug efflux pump</fullName>
    </submittedName>
</protein>
<sequence>MSTNGDDSSPAPGKPVSPEPVSSEPMITDTAGMSKDNHPETGGMTALMVRRPVLAMVISLLIVVAGLAGLYGAEIRELPDVDRPVITVTTDFSGAAPETVDRELTAIIEGAVARVADVASISSTSTLGRSRVTIEFNDSSDLNVAASDVRDSLGRVTNSLPDGADEPRIVKADANSDPVMRLAVTSDRLDVQDMTILVEDLVVDRLAAVPGVADVAVYGDREKIFRVDIDQSRLAAFGLTLADLRNALRNVALDVPAGSLTARSSDIVVRATADITTPEGFENLYINDRVRFRDVASVTLGADPGDTVLRANGRTGIGMGIIRQSASNTLEISQGVRAATLTIAEILPEGVDIRVTSDDARFIRGAIDEVRSTLILAVLIVIAIIFLFLRDWRATIIPAVTLPVALIGAFAAIWLAGFSVNILTLLALVLATGMVVDDAIVVLENIVRKRNEGMGVRAAAVIGTKEVFFAVVTTTATLAAVFIPISFLPGQAGGLFTEFGFVLAFTVLISSVVALTLCPMLASRMIKEKSAQQTDAKPGGFVRLGGFFSRLYAGILRKALDAPLVVIVVALLVAGAALALARTIPQELTPPEDRAVALMRISAPQGVSLDYTRAKMTEIERLVAPLQESGEVINVFSIAGRGGSANSGFMVLTLAPWAERTRSQGEIVGQVNGMLRTVPGLRAFAIQPNSLGIRGAGNGLQFAFVGNSYDELADVAQQMVTKLEEDPRFRQIRLSYETTQPQISVRIDRERASDLGVNIDGLAEALQALLDGREVAEVFIEDRAYPVKLMSTTNPINDPTDLESIFLKAGDGRIVPMSTIATLTEKAVAPDLRRESQMRSVSITAGLTPGFALGDAWSAAVDLSEPIVTEGVRIIPLAEAATLDQSSRDLLITFGIAIIVVLLVLAAQFESFVSALIIISTVPLGLACAIFAIAMTGGSLNVYSQIGLVLLVGVMAKNGILIVEFANQLRNRGMDVRSAIEEASNIRLRPVMMTMISTVLGSVPLLLAFGAGAEARVALGWVIVGGLGLAMVATLLLTPVAYLLLARFATPSAEEERRLDAELRAASGHGGTAAPKGDMVPGE</sequence>
<feature type="transmembrane region" description="Helical" evidence="2">
    <location>
        <begin position="53"/>
        <end position="73"/>
    </location>
</feature>
<dbReference type="PRINTS" id="PR00702">
    <property type="entry name" value="ACRIFLAVINRP"/>
</dbReference>
<dbReference type="HOGENOM" id="CLU_002755_1_2_5"/>
<dbReference type="EMBL" id="ABIA03000002">
    <property type="protein sequence ID" value="EDQ32707.1"/>
    <property type="molecule type" value="Genomic_DNA"/>
</dbReference>
<dbReference type="PANTHER" id="PTHR32063">
    <property type="match status" value="1"/>
</dbReference>
<feature type="transmembrane region" description="Helical" evidence="2">
    <location>
        <begin position="916"/>
        <end position="936"/>
    </location>
</feature>
<evidence type="ECO:0000256" key="2">
    <source>
        <dbReference type="SAM" id="Phobius"/>
    </source>
</evidence>
<feature type="transmembrane region" description="Helical" evidence="2">
    <location>
        <begin position="396"/>
        <end position="416"/>
    </location>
</feature>
<dbReference type="Gene3D" id="1.20.1640.10">
    <property type="entry name" value="Multidrug efflux transporter AcrB transmembrane domain"/>
    <property type="match status" value="2"/>
</dbReference>
<dbReference type="SUPFAM" id="SSF82866">
    <property type="entry name" value="Multidrug efflux transporter AcrB transmembrane domain"/>
    <property type="match status" value="2"/>
</dbReference>
<organism evidence="3 4">
    <name type="scientific">Hoeflea phototrophica (strain DSM 17068 / NCIMB 14078 / DFL-43)</name>
    <dbReference type="NCBI Taxonomy" id="411684"/>
    <lineage>
        <taxon>Bacteria</taxon>
        <taxon>Pseudomonadati</taxon>
        <taxon>Pseudomonadota</taxon>
        <taxon>Alphaproteobacteria</taxon>
        <taxon>Hyphomicrobiales</taxon>
        <taxon>Rhizobiaceae</taxon>
        <taxon>Hoeflea</taxon>
    </lineage>
</organism>
<feature type="transmembrane region" description="Helical" evidence="2">
    <location>
        <begin position="422"/>
        <end position="447"/>
    </location>
</feature>
<accession>A9DAC6</accession>
<dbReference type="InterPro" id="IPR001036">
    <property type="entry name" value="Acrflvin-R"/>
</dbReference>
<keyword evidence="2" id="KW-0812">Transmembrane</keyword>